<dbReference type="PANTHER" id="PTHR42686:SF1">
    <property type="entry name" value="GH17980P-RELATED"/>
    <property type="match status" value="1"/>
</dbReference>
<dbReference type="AlphaFoldDB" id="A0A6L9XV43"/>
<dbReference type="Proteomes" id="UP000474967">
    <property type="component" value="Unassembled WGS sequence"/>
</dbReference>
<dbReference type="CDD" id="cd19152">
    <property type="entry name" value="AKR_AKR15A"/>
    <property type="match status" value="1"/>
</dbReference>
<dbReference type="PANTHER" id="PTHR42686">
    <property type="entry name" value="GH17980P-RELATED"/>
    <property type="match status" value="1"/>
</dbReference>
<dbReference type="InterPro" id="IPR036812">
    <property type="entry name" value="NAD(P)_OxRdtase_dom_sf"/>
</dbReference>
<name>A0A6L9XV43_9MICO</name>
<evidence type="ECO:0000259" key="1">
    <source>
        <dbReference type="Pfam" id="PF00248"/>
    </source>
</evidence>
<protein>
    <submittedName>
        <fullName evidence="2">Aldo/keto reductase</fullName>
    </submittedName>
</protein>
<evidence type="ECO:0000313" key="3">
    <source>
        <dbReference type="Proteomes" id="UP000474967"/>
    </source>
</evidence>
<accession>A0A6L9XV43</accession>
<dbReference type="Gene3D" id="3.20.20.100">
    <property type="entry name" value="NADP-dependent oxidoreductase domain"/>
    <property type="match status" value="1"/>
</dbReference>
<dbReference type="GO" id="GO:0016491">
    <property type="term" value="F:oxidoreductase activity"/>
    <property type="evidence" value="ECO:0007669"/>
    <property type="project" value="InterPro"/>
</dbReference>
<gene>
    <name evidence="2" type="ORF">G3T36_05400</name>
</gene>
<dbReference type="SUPFAM" id="SSF51430">
    <property type="entry name" value="NAD(P)-linked oxidoreductase"/>
    <property type="match status" value="1"/>
</dbReference>
<dbReference type="Pfam" id="PF00248">
    <property type="entry name" value="Aldo_ket_red"/>
    <property type="match status" value="1"/>
</dbReference>
<comment type="caution">
    <text evidence="2">The sequence shown here is derived from an EMBL/GenBank/DDBJ whole genome shotgun (WGS) entry which is preliminary data.</text>
</comment>
<proteinExistence type="predicted"/>
<sequence length="339" mass="36778">MIEPTVTEVGNHGLTLPSIGFGTAALGNFLSVVPERQAVETLQHAYESGIRYFDTAPLYGHGLSEQRIANSIAGEPRDNYVLSTKIGRLLRPDAPRDESQYDGDDPFYVDVPPVGPVWDFSYEGVITSLHESLERLQLDRVDILNMHDPDDHYTEARDTAYAALRDLREQGTVTGIGAGMNTTPILTRLVESCDLDVVLLAGRYTLLDQSSVSDLLPACRANGTAVIVGGVFNSGILIDPSDDARFDYVPASGTMLEKARRIRTICDRYGVPLAAAAIQFPLAHPQITTVLIGARSVDELHDDLALLAVPIPDALWHDIRSAGLLDPDVPVPSLEGAVR</sequence>
<organism evidence="2 3">
    <name type="scientific">Leifsonia tongyongensis</name>
    <dbReference type="NCBI Taxonomy" id="1268043"/>
    <lineage>
        <taxon>Bacteria</taxon>
        <taxon>Bacillati</taxon>
        <taxon>Actinomycetota</taxon>
        <taxon>Actinomycetes</taxon>
        <taxon>Micrococcales</taxon>
        <taxon>Microbacteriaceae</taxon>
        <taxon>Leifsonia</taxon>
    </lineage>
</organism>
<dbReference type="InterPro" id="IPR020471">
    <property type="entry name" value="AKR"/>
</dbReference>
<evidence type="ECO:0000313" key="2">
    <source>
        <dbReference type="EMBL" id="NEN05301.1"/>
    </source>
</evidence>
<dbReference type="InterPro" id="IPR023210">
    <property type="entry name" value="NADP_OxRdtase_dom"/>
</dbReference>
<keyword evidence="3" id="KW-1185">Reference proteome</keyword>
<dbReference type="EMBL" id="JAAGWY010000001">
    <property type="protein sequence ID" value="NEN05301.1"/>
    <property type="molecule type" value="Genomic_DNA"/>
</dbReference>
<feature type="domain" description="NADP-dependent oxidoreductase" evidence="1">
    <location>
        <begin position="19"/>
        <end position="321"/>
    </location>
</feature>
<dbReference type="GO" id="GO:0005829">
    <property type="term" value="C:cytosol"/>
    <property type="evidence" value="ECO:0007669"/>
    <property type="project" value="TreeGrafter"/>
</dbReference>
<reference evidence="2 3" key="1">
    <citation type="journal article" date="2014" name="J. Microbiol.">
        <title>Diaminobutyricibacter tongyongensis gen. nov., sp. nov. and Homoserinibacter gongjuensis gen. nov., sp. nov. belong to the family Microbacteriaceae.</title>
        <authorList>
            <person name="Kim S.J."/>
            <person name="Ahn J.H."/>
            <person name="Weon H.Y."/>
            <person name="Hamada M."/>
            <person name="Suzuki K."/>
            <person name="Kwon S.W."/>
        </authorList>
    </citation>
    <scope>NUCLEOTIDE SEQUENCE [LARGE SCALE GENOMIC DNA]</scope>
    <source>
        <strain evidence="2 3">NBRC 108724</strain>
    </source>
</reference>